<dbReference type="PANTHER" id="PTHR35810">
    <property type="entry name" value="CYTOPLASMIC PROTEIN-RELATED"/>
    <property type="match status" value="1"/>
</dbReference>
<name>B0T141_CAUSK</name>
<gene>
    <name evidence="1" type="ordered locus">Caul_0007</name>
</gene>
<dbReference type="PANTHER" id="PTHR35810:SF1">
    <property type="entry name" value="CYTOPLASMIC PROTEIN"/>
    <property type="match status" value="1"/>
</dbReference>
<dbReference type="KEGG" id="cak:Caul_0007"/>
<proteinExistence type="predicted"/>
<dbReference type="AlphaFoldDB" id="B0T141"/>
<accession>B0T141</accession>
<organism evidence="1">
    <name type="scientific">Caulobacter sp. (strain K31)</name>
    <dbReference type="NCBI Taxonomy" id="366602"/>
    <lineage>
        <taxon>Bacteria</taxon>
        <taxon>Pseudomonadati</taxon>
        <taxon>Pseudomonadota</taxon>
        <taxon>Alphaproteobacteria</taxon>
        <taxon>Caulobacterales</taxon>
        <taxon>Caulobacteraceae</taxon>
        <taxon>Caulobacter</taxon>
    </lineage>
</organism>
<keyword evidence="1" id="KW-0238">DNA-binding</keyword>
<dbReference type="InterPro" id="IPR011204">
    <property type="entry name" value="Virulence_RhuM-like"/>
</dbReference>
<dbReference type="PIRSF" id="PIRSF015268">
    <property type="entry name" value="Virulence_RhuM"/>
    <property type="match status" value="1"/>
</dbReference>
<dbReference type="OrthoDB" id="9802752at2"/>
<dbReference type="HOGENOM" id="CLU_048266_0_0_5"/>
<dbReference type="eggNOG" id="COG3943">
    <property type="taxonomic scope" value="Bacteria"/>
</dbReference>
<dbReference type="Pfam" id="PF13310">
    <property type="entry name" value="Virulence_RhuM"/>
    <property type="match status" value="1"/>
</dbReference>
<protein>
    <submittedName>
        <fullName evidence="1">Putative DNA-binding protein</fullName>
    </submittedName>
</protein>
<sequence>MSEGEIVLYNTEDGLARVQLRAADGTVWLTQAQMADLFQTSRPNITQHLIAIFESGECLEAAVCKQDLLTAADGKRYQTTLYRLEAILAIGYRVRSARGVQFRQWATTRLRDYLVKGFVLDEQRLREPEPFDYFDELLEKIRDIRASEKRFYQKVRDVYAMAADYDGRSEAAQIFFATVQNKMLHAVSGKTAGELIVARADPIAPNMGLRSWKGGKVRKGDVDTAKNYLSADEVSDLNRIVTMFLDFAEDQARRRKPMTMAEWAARLDAFLAFNDRDVLASAGRVTADEAKRVAHKRFEVFDTGRRAAESHAADAEHVEEMLRLTEELKPASKKRF</sequence>
<dbReference type="EMBL" id="CP000927">
    <property type="protein sequence ID" value="ABZ69145.1"/>
    <property type="molecule type" value="Genomic_DNA"/>
</dbReference>
<reference evidence="1" key="1">
    <citation type="submission" date="2008-01" db="EMBL/GenBank/DDBJ databases">
        <title>Complete sequence of chromosome of Caulobacter sp. K31.</title>
        <authorList>
            <consortium name="US DOE Joint Genome Institute"/>
            <person name="Copeland A."/>
            <person name="Lucas S."/>
            <person name="Lapidus A."/>
            <person name="Barry K."/>
            <person name="Glavina del Rio T."/>
            <person name="Dalin E."/>
            <person name="Tice H."/>
            <person name="Pitluck S."/>
            <person name="Bruce D."/>
            <person name="Goodwin L."/>
            <person name="Thompson L.S."/>
            <person name="Brettin T."/>
            <person name="Detter J.C."/>
            <person name="Han C."/>
            <person name="Schmutz J."/>
            <person name="Larimer F."/>
            <person name="Land M."/>
            <person name="Hauser L."/>
            <person name="Kyrpides N."/>
            <person name="Kim E."/>
            <person name="Stephens C."/>
            <person name="Richardson P."/>
        </authorList>
    </citation>
    <scope>NUCLEOTIDE SEQUENCE [LARGE SCALE GENOMIC DNA]</scope>
    <source>
        <strain evidence="1">K31</strain>
    </source>
</reference>
<dbReference type="STRING" id="366602.Caul_0007"/>
<evidence type="ECO:0000313" key="1">
    <source>
        <dbReference type="EMBL" id="ABZ69145.1"/>
    </source>
</evidence>
<dbReference type="GO" id="GO:0003677">
    <property type="term" value="F:DNA binding"/>
    <property type="evidence" value="ECO:0007669"/>
    <property type="project" value="UniProtKB-KW"/>
</dbReference>